<comment type="caution">
    <text evidence="4">The sequence shown here is derived from an EMBL/GenBank/DDBJ whole genome shotgun (WGS) entry which is preliminary data.</text>
</comment>
<organism evidence="4 5">
    <name type="scientific">Agathobacter rectalis</name>
    <dbReference type="NCBI Taxonomy" id="39491"/>
    <lineage>
        <taxon>Bacteria</taxon>
        <taxon>Bacillati</taxon>
        <taxon>Bacillota</taxon>
        <taxon>Clostridia</taxon>
        <taxon>Lachnospirales</taxon>
        <taxon>Lachnospiraceae</taxon>
        <taxon>Agathobacter</taxon>
    </lineage>
</organism>
<evidence type="ECO:0000313" key="5">
    <source>
        <dbReference type="Proteomes" id="UP000285865"/>
    </source>
</evidence>
<dbReference type="Proteomes" id="UP000285865">
    <property type="component" value="Unassembled WGS sequence"/>
</dbReference>
<dbReference type="EMBL" id="QRKN01000006">
    <property type="protein sequence ID" value="RHI21784.1"/>
    <property type="molecule type" value="Genomic_DNA"/>
</dbReference>
<dbReference type="GO" id="GO:0004016">
    <property type="term" value="F:adenylate cyclase activity"/>
    <property type="evidence" value="ECO:0007669"/>
    <property type="project" value="UniProtKB-ARBA"/>
</dbReference>
<dbReference type="CDD" id="cd07302">
    <property type="entry name" value="CHD"/>
    <property type="match status" value="1"/>
</dbReference>
<dbReference type="SUPFAM" id="SSF55073">
    <property type="entry name" value="Nucleotide cyclase"/>
    <property type="match status" value="1"/>
</dbReference>
<sequence>MSEDKIPKYELDLLSAAINRIISSEVLENSMSDQLPLTDALSDSNKIYHGKVSILFVDMRGSTKLPERFNNTQLVKIYRSYIRTVVQAIRYSGGVVRDFMGDGVLAVFVDNEDGKSEDKVVRAARYIATAIDKFLNPVLNQEIKYRISCGIGVHTGEVSLSKVGMKGKEQQEDTENEFGIAWIGNSTNLACKFSGAVDNGTIFISPSTYSTLSDIEGKQKWERVEISKGGNVLSGYIAKQYYLTLDVDTDIEACPAGKNVTTLSLADELKKEYQKQLDDIKRKTEELGKREQSLQIKEHQLNCKATELNQQGKENISREQAINKREYSFYCDVLYSGHCKSAYVREMGKDFWEDNLANALSAGLKIGKSEHVVKQEVSFAMVSIYEDLELYDKAYDFLVEQVIGCAWLHLFTVQNIVKKVGYCDRLTTALYIRLEKDDLSPENRLEFEKIKKWLVFDYVSR</sequence>
<dbReference type="RefSeq" id="WP_118257687.1">
    <property type="nucleotide sequence ID" value="NZ_QRKN01000006.1"/>
</dbReference>
<dbReference type="InterPro" id="IPR050697">
    <property type="entry name" value="Adenylyl/Guanylyl_Cyclase_3/4"/>
</dbReference>
<evidence type="ECO:0000256" key="2">
    <source>
        <dbReference type="SAM" id="Coils"/>
    </source>
</evidence>
<evidence type="ECO:0000313" key="4">
    <source>
        <dbReference type="EMBL" id="RHI21784.1"/>
    </source>
</evidence>
<dbReference type="Pfam" id="PF00211">
    <property type="entry name" value="Guanylate_cyc"/>
    <property type="match status" value="1"/>
</dbReference>
<dbReference type="PROSITE" id="PS50125">
    <property type="entry name" value="GUANYLATE_CYCLASE_2"/>
    <property type="match status" value="1"/>
</dbReference>
<dbReference type="PANTHER" id="PTHR43081:SF1">
    <property type="entry name" value="ADENYLATE CYCLASE, TERMINAL-DIFFERENTIATION SPECIFIC"/>
    <property type="match status" value="1"/>
</dbReference>
<dbReference type="GO" id="GO:0009190">
    <property type="term" value="P:cyclic nucleotide biosynthetic process"/>
    <property type="evidence" value="ECO:0007669"/>
    <property type="project" value="InterPro"/>
</dbReference>
<proteinExistence type="inferred from homology"/>
<feature type="domain" description="Guanylate cyclase" evidence="3">
    <location>
        <begin position="53"/>
        <end position="194"/>
    </location>
</feature>
<dbReference type="GO" id="GO:0035556">
    <property type="term" value="P:intracellular signal transduction"/>
    <property type="evidence" value="ECO:0007669"/>
    <property type="project" value="InterPro"/>
</dbReference>
<dbReference type="PANTHER" id="PTHR43081">
    <property type="entry name" value="ADENYLATE CYCLASE, TERMINAL-DIFFERENTIATION SPECIFIC-RELATED"/>
    <property type="match status" value="1"/>
</dbReference>
<evidence type="ECO:0000256" key="1">
    <source>
        <dbReference type="ARBA" id="ARBA00005381"/>
    </source>
</evidence>
<evidence type="ECO:0000259" key="3">
    <source>
        <dbReference type="PROSITE" id="PS50125"/>
    </source>
</evidence>
<keyword evidence="2" id="KW-0175">Coiled coil</keyword>
<protein>
    <recommendedName>
        <fullName evidence="3">Guanylate cyclase domain-containing protein</fullName>
    </recommendedName>
</protein>
<accession>A0A414ZKY4</accession>
<dbReference type="Gene3D" id="3.30.70.1230">
    <property type="entry name" value="Nucleotide cyclase"/>
    <property type="match status" value="1"/>
</dbReference>
<feature type="coiled-coil region" evidence="2">
    <location>
        <begin position="263"/>
        <end position="290"/>
    </location>
</feature>
<comment type="similarity">
    <text evidence="1">Belongs to the adenylyl cyclase class-3 family.</text>
</comment>
<dbReference type="AlphaFoldDB" id="A0A414ZKY4"/>
<name>A0A414ZKY4_9FIRM</name>
<gene>
    <name evidence="4" type="ORF">DW172_08940</name>
</gene>
<dbReference type="InterPro" id="IPR029787">
    <property type="entry name" value="Nucleotide_cyclase"/>
</dbReference>
<dbReference type="InterPro" id="IPR001054">
    <property type="entry name" value="A/G_cyclase"/>
</dbReference>
<reference evidence="4 5" key="1">
    <citation type="submission" date="2018-08" db="EMBL/GenBank/DDBJ databases">
        <title>A genome reference for cultivated species of the human gut microbiota.</title>
        <authorList>
            <person name="Zou Y."/>
            <person name="Xue W."/>
            <person name="Luo G."/>
        </authorList>
    </citation>
    <scope>NUCLEOTIDE SEQUENCE [LARGE SCALE GENOMIC DNA]</scope>
    <source>
        <strain evidence="4 5">AM16-11</strain>
    </source>
</reference>